<dbReference type="Gene3D" id="3.40.50.620">
    <property type="entry name" value="HUPs"/>
    <property type="match status" value="1"/>
</dbReference>
<sequence length="374" mass="41215">MKVSRLEPNQAGVVDWPTLSVSKGSVVTVGEFDGVHRGHQAVISRAVGLARRQGDYAVAVMFEPRPKRVHRYAASHAMADLPEELARQDDEALMGLDERIRLLGRMGIDRVLIVRYTMAFAAKSYRFFLGQMVRGLGMSTLVLGRDARLGAGLKGDVVAIQALGQETGTFCLEVVDDMGPGYVDLTSEGEEAGPRVRVWSTSNARRLLSLGRVEDAEAVLGRPHIVEGEVIHGEQRGRELGYPTANLSRWHTGYMPADGVYAGWLVDMGPADASKEGRLFDEEARLAAGSPWRWPAAISIGTKETFEDETGLRERVLEVNAVTSDWLELYGHRVRVEFLRHLRPQEKYSGAEALKVQLGLDAAQTLKVTGRDPR</sequence>
<keyword evidence="4" id="KW-0288">FMN</keyword>
<keyword evidence="13" id="KW-0418">Kinase</keyword>
<evidence type="ECO:0000256" key="4">
    <source>
        <dbReference type="ARBA" id="ARBA00022643"/>
    </source>
</evidence>
<feature type="domain" description="Riboflavin kinase" evidence="12">
    <location>
        <begin position="219"/>
        <end position="370"/>
    </location>
</feature>
<comment type="caution">
    <text evidence="13">The sequence shown here is derived from an EMBL/GenBank/DDBJ whole genome shotgun (WGS) entry which is preliminary data.</text>
</comment>
<dbReference type="GO" id="GO:0016301">
    <property type="term" value="F:kinase activity"/>
    <property type="evidence" value="ECO:0007669"/>
    <property type="project" value="UniProtKB-KW"/>
</dbReference>
<keyword evidence="9" id="KW-0067">ATP-binding</keyword>
<keyword evidence="5" id="KW-0808">Transferase</keyword>
<organism evidence="13 14">
    <name type="scientific">Bifidobacterium favimelis</name>
    <dbReference type="NCBI Taxonomy" id="3122979"/>
    <lineage>
        <taxon>Bacteria</taxon>
        <taxon>Bacillati</taxon>
        <taxon>Actinomycetota</taxon>
        <taxon>Actinomycetes</taxon>
        <taxon>Bifidobacteriales</taxon>
        <taxon>Bifidobacteriaceae</taxon>
        <taxon>Bifidobacterium</taxon>
    </lineage>
</organism>
<evidence type="ECO:0000256" key="7">
    <source>
        <dbReference type="ARBA" id="ARBA00022741"/>
    </source>
</evidence>
<dbReference type="EMBL" id="JBANBB010000001">
    <property type="protein sequence ID" value="MEK0306225.1"/>
    <property type="molecule type" value="Genomic_DNA"/>
</dbReference>
<comment type="pathway">
    <text evidence="1">Cofactor biosynthesis; FAD biosynthesis; FAD from FMN: step 1/1.</text>
</comment>
<evidence type="ECO:0000256" key="1">
    <source>
        <dbReference type="ARBA" id="ARBA00004726"/>
    </source>
</evidence>
<dbReference type="SUPFAM" id="SSF52374">
    <property type="entry name" value="Nucleotidylyl transferase"/>
    <property type="match status" value="1"/>
</dbReference>
<dbReference type="InterPro" id="IPR023465">
    <property type="entry name" value="Riboflavin_kinase_dom_sf"/>
</dbReference>
<dbReference type="SUPFAM" id="SSF82114">
    <property type="entry name" value="Riboflavin kinase-like"/>
    <property type="match status" value="1"/>
</dbReference>
<comment type="catalytic activity">
    <reaction evidence="11">
        <text>FMN + ATP + H(+) = FAD + diphosphate</text>
        <dbReference type="Rhea" id="RHEA:17237"/>
        <dbReference type="ChEBI" id="CHEBI:15378"/>
        <dbReference type="ChEBI" id="CHEBI:30616"/>
        <dbReference type="ChEBI" id="CHEBI:33019"/>
        <dbReference type="ChEBI" id="CHEBI:57692"/>
        <dbReference type="ChEBI" id="CHEBI:58210"/>
        <dbReference type="EC" id="2.7.7.2"/>
    </reaction>
</comment>
<evidence type="ECO:0000256" key="3">
    <source>
        <dbReference type="ARBA" id="ARBA00022630"/>
    </source>
</evidence>
<dbReference type="InterPro" id="IPR023468">
    <property type="entry name" value="Riboflavin_kinase"/>
</dbReference>
<dbReference type="Pfam" id="PF06574">
    <property type="entry name" value="FAD_syn"/>
    <property type="match status" value="1"/>
</dbReference>
<protein>
    <submittedName>
        <fullName evidence="13">Riboflavin kinase</fullName>
    </submittedName>
</protein>
<comment type="similarity">
    <text evidence="2">Belongs to the RibF family.</text>
</comment>
<reference evidence="13 14" key="1">
    <citation type="submission" date="2024-02" db="EMBL/GenBank/DDBJ databases">
        <title>Bifidobacterium honeyensis sp. nov., isolated from the comb honey.</title>
        <authorList>
            <person name="Liu W."/>
            <person name="Li Y."/>
        </authorList>
    </citation>
    <scope>NUCLEOTIDE SEQUENCE [LARGE SCALE GENOMIC DNA]</scope>
    <source>
        <strain evidence="13 14">IMAU50988</strain>
    </source>
</reference>
<dbReference type="PANTHER" id="PTHR22749">
    <property type="entry name" value="RIBOFLAVIN KINASE/FMN ADENYLYLTRANSFERASE"/>
    <property type="match status" value="1"/>
</dbReference>
<dbReference type="CDD" id="cd02064">
    <property type="entry name" value="FAD_synthetase_N"/>
    <property type="match status" value="1"/>
</dbReference>
<keyword evidence="14" id="KW-1185">Reference proteome</keyword>
<dbReference type="SMART" id="SM00904">
    <property type="entry name" value="Flavokinase"/>
    <property type="match status" value="1"/>
</dbReference>
<evidence type="ECO:0000256" key="8">
    <source>
        <dbReference type="ARBA" id="ARBA00022827"/>
    </source>
</evidence>
<dbReference type="InterPro" id="IPR014729">
    <property type="entry name" value="Rossmann-like_a/b/a_fold"/>
</dbReference>
<evidence type="ECO:0000256" key="5">
    <source>
        <dbReference type="ARBA" id="ARBA00022679"/>
    </source>
</evidence>
<evidence type="ECO:0000313" key="13">
    <source>
        <dbReference type="EMBL" id="MEK0306225.1"/>
    </source>
</evidence>
<keyword evidence="6" id="KW-0548">Nucleotidyltransferase</keyword>
<dbReference type="Proteomes" id="UP001373159">
    <property type="component" value="Unassembled WGS sequence"/>
</dbReference>
<dbReference type="RefSeq" id="WP_340468746.1">
    <property type="nucleotide sequence ID" value="NZ_JBANBB010000001.1"/>
</dbReference>
<dbReference type="InterPro" id="IPR015864">
    <property type="entry name" value="FAD_synthase"/>
</dbReference>
<accession>A0ABU8ZLV2</accession>
<name>A0ABU8ZLV2_9BIFI</name>
<evidence type="ECO:0000256" key="2">
    <source>
        <dbReference type="ARBA" id="ARBA00010214"/>
    </source>
</evidence>
<evidence type="ECO:0000256" key="10">
    <source>
        <dbReference type="ARBA" id="ARBA00047880"/>
    </source>
</evidence>
<gene>
    <name evidence="13" type="ORF">V8P97_01885</name>
</gene>
<keyword evidence="3" id="KW-0285">Flavoprotein</keyword>
<evidence type="ECO:0000313" key="14">
    <source>
        <dbReference type="Proteomes" id="UP001373159"/>
    </source>
</evidence>
<evidence type="ECO:0000256" key="9">
    <source>
        <dbReference type="ARBA" id="ARBA00022840"/>
    </source>
</evidence>
<comment type="catalytic activity">
    <reaction evidence="10">
        <text>riboflavin + ATP = FMN + ADP + H(+)</text>
        <dbReference type="Rhea" id="RHEA:14357"/>
        <dbReference type="ChEBI" id="CHEBI:15378"/>
        <dbReference type="ChEBI" id="CHEBI:30616"/>
        <dbReference type="ChEBI" id="CHEBI:57986"/>
        <dbReference type="ChEBI" id="CHEBI:58210"/>
        <dbReference type="ChEBI" id="CHEBI:456216"/>
        <dbReference type="EC" id="2.7.1.26"/>
    </reaction>
</comment>
<dbReference type="PANTHER" id="PTHR22749:SF6">
    <property type="entry name" value="RIBOFLAVIN KINASE"/>
    <property type="match status" value="1"/>
</dbReference>
<keyword evidence="8" id="KW-0274">FAD</keyword>
<keyword evidence="7" id="KW-0547">Nucleotide-binding</keyword>
<evidence type="ECO:0000256" key="6">
    <source>
        <dbReference type="ARBA" id="ARBA00022695"/>
    </source>
</evidence>
<dbReference type="InterPro" id="IPR015865">
    <property type="entry name" value="Riboflavin_kinase_bac/euk"/>
</dbReference>
<dbReference type="Gene3D" id="2.40.30.30">
    <property type="entry name" value="Riboflavin kinase-like"/>
    <property type="match status" value="1"/>
</dbReference>
<dbReference type="Pfam" id="PF01687">
    <property type="entry name" value="Flavokinase"/>
    <property type="match status" value="1"/>
</dbReference>
<proteinExistence type="inferred from homology"/>
<evidence type="ECO:0000256" key="11">
    <source>
        <dbReference type="ARBA" id="ARBA00049494"/>
    </source>
</evidence>
<evidence type="ECO:0000259" key="12">
    <source>
        <dbReference type="SMART" id="SM00904"/>
    </source>
</evidence>